<dbReference type="EMBL" id="KF796605">
    <property type="protein sequence ID" value="AHN97930.1"/>
    <property type="molecule type" value="Genomic_DNA"/>
</dbReference>
<organism evidence="1">
    <name type="scientific">uncultured bacterium lac153</name>
    <dbReference type="NCBI Taxonomy" id="1447239"/>
    <lineage>
        <taxon>Bacteria</taxon>
        <taxon>environmental samples</taxon>
    </lineage>
</organism>
<protein>
    <recommendedName>
        <fullName evidence="2">Beta-barrel assembly machine subunit BamC</fullName>
    </recommendedName>
</protein>
<dbReference type="AlphaFoldDB" id="X2LBM1"/>
<accession>X2LBM1</accession>
<proteinExistence type="predicted"/>
<evidence type="ECO:0008006" key="2">
    <source>
        <dbReference type="Google" id="ProtNLM"/>
    </source>
</evidence>
<dbReference type="PROSITE" id="PS51257">
    <property type="entry name" value="PROKAR_LIPOPROTEIN"/>
    <property type="match status" value="1"/>
</dbReference>
<evidence type="ECO:0000313" key="1">
    <source>
        <dbReference type="EMBL" id="AHN97930.1"/>
    </source>
</evidence>
<name>X2LBM1_9BACT</name>
<reference evidence="1" key="1">
    <citation type="submission" date="2013-10" db="EMBL/GenBank/DDBJ databases">
        <title>Functional metagenomics reveals novel beta-galactosidases not predictable from gene sequences.</title>
        <authorList>
            <person name="Cheng J."/>
            <person name="Engel K."/>
            <person name="Romantsov T."/>
            <person name="Neufeld J.D."/>
            <person name="Rose D.R."/>
            <person name="Charles T.C."/>
        </authorList>
    </citation>
    <scope>NUCLEOTIDE SEQUENCE</scope>
</reference>
<sequence length="168" mass="17139">MRLTPTFLRSAVAATLLVGLLGGCHWFKKDSELYKDEVAARPLEVPPDLDKPATDAAMKMPPTASAAAPSAPVAGAGATPLGFTVPGERDAVFTKVGDALGGIAGVTIASRAQILGTYDVDFEGSKFLVRVTKTDAGVYVSAVDPRGLPASGEAPVKLMASLKTALGG</sequence>